<dbReference type="EMBL" id="PUIA01000026">
    <property type="protein sequence ID" value="PQO35813.1"/>
    <property type="molecule type" value="Genomic_DNA"/>
</dbReference>
<proteinExistence type="predicted"/>
<keyword evidence="1" id="KW-1133">Transmembrane helix</keyword>
<reference evidence="2 3" key="1">
    <citation type="submission" date="2018-02" db="EMBL/GenBank/DDBJ databases">
        <title>Comparative genomes isolates from brazilian mangrove.</title>
        <authorList>
            <person name="Araujo J.E."/>
            <person name="Taketani R.G."/>
            <person name="Silva M.C.P."/>
            <person name="Loureco M.V."/>
            <person name="Andreote F.D."/>
        </authorList>
    </citation>
    <scope>NUCLEOTIDE SEQUENCE [LARGE SCALE GENOMIC DNA]</scope>
    <source>
        <strain evidence="2 3">HEX-2 MGV</strain>
    </source>
</reference>
<dbReference type="Proteomes" id="UP000240009">
    <property type="component" value="Unassembled WGS sequence"/>
</dbReference>
<evidence type="ECO:0000256" key="1">
    <source>
        <dbReference type="SAM" id="Phobius"/>
    </source>
</evidence>
<name>A0A2S8FUI9_9BACT</name>
<gene>
    <name evidence="2" type="ORF">C5Y96_09190</name>
</gene>
<dbReference type="AlphaFoldDB" id="A0A2S8FUI9"/>
<dbReference type="RefSeq" id="WP_105352316.1">
    <property type="nucleotide sequence ID" value="NZ_PUIA01000026.1"/>
</dbReference>
<evidence type="ECO:0000313" key="3">
    <source>
        <dbReference type="Proteomes" id="UP000240009"/>
    </source>
</evidence>
<accession>A0A2S8FUI9</accession>
<keyword evidence="1" id="KW-0472">Membrane</keyword>
<keyword evidence="1" id="KW-0812">Transmembrane</keyword>
<protein>
    <submittedName>
        <fullName evidence="2">Uncharacterized protein</fullName>
    </submittedName>
</protein>
<feature type="transmembrane region" description="Helical" evidence="1">
    <location>
        <begin position="12"/>
        <end position="32"/>
    </location>
</feature>
<dbReference type="OrthoDB" id="9872416at2"/>
<sequence>MNVNTYHHWKFTLVGGGIAALGFFMLSTNYLSPYTTSWLASAGIGTLVLGMAIFAYGLWAYLRHQPGKN</sequence>
<evidence type="ECO:0000313" key="2">
    <source>
        <dbReference type="EMBL" id="PQO35813.1"/>
    </source>
</evidence>
<organism evidence="2 3">
    <name type="scientific">Blastopirellula marina</name>
    <dbReference type="NCBI Taxonomy" id="124"/>
    <lineage>
        <taxon>Bacteria</taxon>
        <taxon>Pseudomonadati</taxon>
        <taxon>Planctomycetota</taxon>
        <taxon>Planctomycetia</taxon>
        <taxon>Pirellulales</taxon>
        <taxon>Pirellulaceae</taxon>
        <taxon>Blastopirellula</taxon>
    </lineage>
</organism>
<comment type="caution">
    <text evidence="2">The sequence shown here is derived from an EMBL/GenBank/DDBJ whole genome shotgun (WGS) entry which is preliminary data.</text>
</comment>
<feature type="transmembrane region" description="Helical" evidence="1">
    <location>
        <begin position="38"/>
        <end position="62"/>
    </location>
</feature>